<dbReference type="AlphaFoldDB" id="A0A4Y3JEI6"/>
<organism evidence="1 2">
    <name type="scientific">Acinetobacter pittii</name>
    <name type="common">Acinetobacter genomosp. 3</name>
    <dbReference type="NCBI Taxonomy" id="48296"/>
    <lineage>
        <taxon>Bacteria</taxon>
        <taxon>Pseudomonadati</taxon>
        <taxon>Pseudomonadota</taxon>
        <taxon>Gammaproteobacteria</taxon>
        <taxon>Moraxellales</taxon>
        <taxon>Moraxellaceae</taxon>
        <taxon>Acinetobacter</taxon>
        <taxon>Acinetobacter calcoaceticus/baumannii complex</taxon>
    </lineage>
</organism>
<accession>A0A4Y3JEI6</accession>
<dbReference type="EMBL" id="BJLJ01000015">
    <property type="protein sequence ID" value="GEA69090.1"/>
    <property type="molecule type" value="Genomic_DNA"/>
</dbReference>
<evidence type="ECO:0000313" key="1">
    <source>
        <dbReference type="EMBL" id="GEA69090.1"/>
    </source>
</evidence>
<evidence type="ECO:0000313" key="2">
    <source>
        <dbReference type="Proteomes" id="UP000317717"/>
    </source>
</evidence>
<proteinExistence type="predicted"/>
<dbReference type="InterPro" id="IPR016181">
    <property type="entry name" value="Acyl_CoA_acyltransferase"/>
</dbReference>
<protein>
    <recommendedName>
        <fullName evidence="3">GNAT family N-acetyltransferase</fullName>
    </recommendedName>
</protein>
<dbReference type="RefSeq" id="WP_141316733.1">
    <property type="nucleotide sequence ID" value="NZ_BJLJ01000015.1"/>
</dbReference>
<reference evidence="1 2" key="1">
    <citation type="submission" date="2019-06" db="EMBL/GenBank/DDBJ databases">
        <title>Whole genome shotgun sequence of Acinetobacter pittii NBRC 110514.</title>
        <authorList>
            <person name="Hosoyama A."/>
            <person name="Uohara A."/>
            <person name="Ohji S."/>
            <person name="Ichikawa N."/>
        </authorList>
    </citation>
    <scope>NUCLEOTIDE SEQUENCE [LARGE SCALE GENOMIC DNA]</scope>
    <source>
        <strain evidence="1 2">NBRC 110514</strain>
    </source>
</reference>
<gene>
    <name evidence="1" type="ORF">PA3_32480</name>
</gene>
<dbReference type="Proteomes" id="UP000317717">
    <property type="component" value="Unassembled WGS sequence"/>
</dbReference>
<name>A0A4Y3JEI6_ACIPI</name>
<comment type="caution">
    <text evidence="1">The sequence shown here is derived from an EMBL/GenBank/DDBJ whole genome shotgun (WGS) entry which is preliminary data.</text>
</comment>
<sequence>MELNFIDKMKREINISLVDDDINAFYNGNKIGELTFDYVEKDLGYGDHVEHIPRLHCMQVDSNFRKAGIASKMMELAVEYHGNYFIRPKLNAVGGRDKECYEYYTPEGKALIESCIRNGILKDDPTEGFDE</sequence>
<dbReference type="CDD" id="cd04301">
    <property type="entry name" value="NAT_SF"/>
    <property type="match status" value="1"/>
</dbReference>
<evidence type="ECO:0008006" key="3">
    <source>
        <dbReference type="Google" id="ProtNLM"/>
    </source>
</evidence>
<dbReference type="SUPFAM" id="SSF55729">
    <property type="entry name" value="Acyl-CoA N-acyltransferases (Nat)"/>
    <property type="match status" value="1"/>
</dbReference>